<dbReference type="PANTHER" id="PTHR24305:SF229">
    <property type="entry name" value="P450, PUTATIVE (EUROFUNG)-RELATED"/>
    <property type="match status" value="1"/>
</dbReference>
<dbReference type="SUPFAM" id="SSF48264">
    <property type="entry name" value="Cytochrome P450"/>
    <property type="match status" value="1"/>
</dbReference>
<organism evidence="2 3">
    <name type="scientific">Dothidotthia symphoricarpi CBS 119687</name>
    <dbReference type="NCBI Taxonomy" id="1392245"/>
    <lineage>
        <taxon>Eukaryota</taxon>
        <taxon>Fungi</taxon>
        <taxon>Dikarya</taxon>
        <taxon>Ascomycota</taxon>
        <taxon>Pezizomycotina</taxon>
        <taxon>Dothideomycetes</taxon>
        <taxon>Pleosporomycetidae</taxon>
        <taxon>Pleosporales</taxon>
        <taxon>Dothidotthiaceae</taxon>
        <taxon>Dothidotthia</taxon>
    </lineage>
</organism>
<keyword evidence="1" id="KW-0472">Membrane</keyword>
<dbReference type="GO" id="GO:0004497">
    <property type="term" value="F:monooxygenase activity"/>
    <property type="evidence" value="ECO:0007669"/>
    <property type="project" value="InterPro"/>
</dbReference>
<dbReference type="GO" id="GO:0020037">
    <property type="term" value="F:heme binding"/>
    <property type="evidence" value="ECO:0007669"/>
    <property type="project" value="InterPro"/>
</dbReference>
<evidence type="ECO:0000313" key="3">
    <source>
        <dbReference type="Proteomes" id="UP000799771"/>
    </source>
</evidence>
<keyword evidence="1" id="KW-0812">Transmembrane</keyword>
<dbReference type="GO" id="GO:0016705">
    <property type="term" value="F:oxidoreductase activity, acting on paired donors, with incorporation or reduction of molecular oxygen"/>
    <property type="evidence" value="ECO:0007669"/>
    <property type="project" value="InterPro"/>
</dbReference>
<dbReference type="Gene3D" id="1.10.630.10">
    <property type="entry name" value="Cytochrome P450"/>
    <property type="match status" value="1"/>
</dbReference>
<evidence type="ECO:0000313" key="2">
    <source>
        <dbReference type="EMBL" id="KAF2127339.1"/>
    </source>
</evidence>
<dbReference type="EMBL" id="ML977511">
    <property type="protein sequence ID" value="KAF2127339.1"/>
    <property type="molecule type" value="Genomic_DNA"/>
</dbReference>
<accession>A0A6A6A627</accession>
<name>A0A6A6A627_9PLEO</name>
<evidence type="ECO:0000256" key="1">
    <source>
        <dbReference type="SAM" id="Phobius"/>
    </source>
</evidence>
<dbReference type="Proteomes" id="UP000799771">
    <property type="component" value="Unassembled WGS sequence"/>
</dbReference>
<dbReference type="InterPro" id="IPR050121">
    <property type="entry name" value="Cytochrome_P450_monoxygenase"/>
</dbReference>
<dbReference type="RefSeq" id="XP_033521728.1">
    <property type="nucleotide sequence ID" value="XM_033670695.1"/>
</dbReference>
<dbReference type="AlphaFoldDB" id="A0A6A6A627"/>
<keyword evidence="3" id="KW-1185">Reference proteome</keyword>
<dbReference type="PANTHER" id="PTHR24305">
    <property type="entry name" value="CYTOCHROME P450"/>
    <property type="match status" value="1"/>
</dbReference>
<sequence>MALIDELLHGTGIKTCLPIIFPVSLIVCHLSWIIYTRTIHPIAKVPGDFWPSVSQKWHMYRIYRGGLTDRMRDMHERYGPLVRIAPNEVLSADPEAIAKIHPTQHKNEHSEYRNIVGGVYTMTSVLKNEYMLDEVLNLFVRRLDKFTDAKKPFDFGSALYSWAGQFGFLESGSDYGNFMQASHLAFPFSAIISVAPRYLWPFLLI</sequence>
<protein>
    <recommendedName>
        <fullName evidence="4">Cytochrome P450</fullName>
    </recommendedName>
</protein>
<dbReference type="OrthoDB" id="3934656at2759"/>
<gene>
    <name evidence="2" type="ORF">P153DRAFT_387883</name>
</gene>
<evidence type="ECO:0008006" key="4">
    <source>
        <dbReference type="Google" id="ProtNLM"/>
    </source>
</evidence>
<proteinExistence type="predicted"/>
<dbReference type="GeneID" id="54411127"/>
<keyword evidence="1" id="KW-1133">Transmembrane helix</keyword>
<dbReference type="GO" id="GO:0005506">
    <property type="term" value="F:iron ion binding"/>
    <property type="evidence" value="ECO:0007669"/>
    <property type="project" value="InterPro"/>
</dbReference>
<reference evidence="2" key="1">
    <citation type="journal article" date="2020" name="Stud. Mycol.">
        <title>101 Dothideomycetes genomes: a test case for predicting lifestyles and emergence of pathogens.</title>
        <authorList>
            <person name="Haridas S."/>
            <person name="Albert R."/>
            <person name="Binder M."/>
            <person name="Bloem J."/>
            <person name="Labutti K."/>
            <person name="Salamov A."/>
            <person name="Andreopoulos B."/>
            <person name="Baker S."/>
            <person name="Barry K."/>
            <person name="Bills G."/>
            <person name="Bluhm B."/>
            <person name="Cannon C."/>
            <person name="Castanera R."/>
            <person name="Culley D."/>
            <person name="Daum C."/>
            <person name="Ezra D."/>
            <person name="Gonzalez J."/>
            <person name="Henrissat B."/>
            <person name="Kuo A."/>
            <person name="Liang C."/>
            <person name="Lipzen A."/>
            <person name="Lutzoni F."/>
            <person name="Magnuson J."/>
            <person name="Mondo S."/>
            <person name="Nolan M."/>
            <person name="Ohm R."/>
            <person name="Pangilinan J."/>
            <person name="Park H.-J."/>
            <person name="Ramirez L."/>
            <person name="Alfaro M."/>
            <person name="Sun H."/>
            <person name="Tritt A."/>
            <person name="Yoshinaga Y."/>
            <person name="Zwiers L.-H."/>
            <person name="Turgeon B."/>
            <person name="Goodwin S."/>
            <person name="Spatafora J."/>
            <person name="Crous P."/>
            <person name="Grigoriev I."/>
        </authorList>
    </citation>
    <scope>NUCLEOTIDE SEQUENCE</scope>
    <source>
        <strain evidence="2">CBS 119687</strain>
    </source>
</reference>
<dbReference type="InterPro" id="IPR036396">
    <property type="entry name" value="Cyt_P450_sf"/>
</dbReference>
<feature type="transmembrane region" description="Helical" evidence="1">
    <location>
        <begin position="12"/>
        <end position="35"/>
    </location>
</feature>